<keyword evidence="6" id="KW-0486">Methionine biosynthesis</keyword>
<evidence type="ECO:0000256" key="4">
    <source>
        <dbReference type="ARBA" id="ARBA00022605"/>
    </source>
</evidence>
<dbReference type="Pfam" id="PF01053">
    <property type="entry name" value="Cys_Met_Meta_PP"/>
    <property type="match status" value="1"/>
</dbReference>
<dbReference type="GO" id="GO:0071266">
    <property type="term" value="P:'de novo' L-methionine biosynthetic process"/>
    <property type="evidence" value="ECO:0007669"/>
    <property type="project" value="InterPro"/>
</dbReference>
<dbReference type="PANTHER" id="PTHR11808:SF50">
    <property type="entry name" value="CYSTATHIONINE BETA-LYASE"/>
    <property type="match status" value="1"/>
</dbReference>
<dbReference type="InterPro" id="IPR000277">
    <property type="entry name" value="Cys/Met-Metab_PyrdxlP-dep_enz"/>
</dbReference>
<comment type="catalytic activity">
    <reaction evidence="11">
        <text>an S-substituted L-cysteine + H2O = a thiol + pyruvate + NH4(+)</text>
        <dbReference type="Rhea" id="RHEA:18121"/>
        <dbReference type="ChEBI" id="CHEBI:15361"/>
        <dbReference type="ChEBI" id="CHEBI:15377"/>
        <dbReference type="ChEBI" id="CHEBI:28938"/>
        <dbReference type="ChEBI" id="CHEBI:29256"/>
        <dbReference type="ChEBI" id="CHEBI:58717"/>
        <dbReference type="EC" id="4.4.1.13"/>
    </reaction>
</comment>
<sequence>MTHHTSSANGCTTPVTIKRYRPATEIVHIDTTSDTAPSQGPGSFAKDPYHAASVPIYQTATFKQPGANGSGEYDYSRSGNPTRSHVESHLAKIMHAQRAFVVSSGMTALDAILRLVKAGEHIIAGDDLYGGTNRLLTYVATHGDVQVTHVDTTQPLAVMESLDPVKTRLVLLETPTNPLIKIADIPTIANLVHRTCPGAFVVVDNTMMSPYLQKPLDMGADIVYHSGTKYLSGHHDLMAGVIGTKTTALAEKVYHVINATGCGLSPFDSWLLLRGVKTLAVRMEKQQANAQRIASFLLEKGFTVHYPGNPAHPQYQLHMSMARGPGAVLSFETGDVTLSERIVEATKLWGISVSFGCVNSLISMPCRMSHASIPAHVRQQRALPEDLIRLCVGIEDPDDLLDDLANALRVAGALPPVINKATSKQ</sequence>
<dbReference type="InterPro" id="IPR015422">
    <property type="entry name" value="PyrdxlP-dep_Trfase_small"/>
</dbReference>
<comment type="catalytic activity">
    <reaction evidence="10">
        <text>L,L-cystathionine + H2O = L-homocysteine + pyruvate + NH4(+)</text>
        <dbReference type="Rhea" id="RHEA:13965"/>
        <dbReference type="ChEBI" id="CHEBI:15361"/>
        <dbReference type="ChEBI" id="CHEBI:15377"/>
        <dbReference type="ChEBI" id="CHEBI:28938"/>
        <dbReference type="ChEBI" id="CHEBI:58161"/>
        <dbReference type="ChEBI" id="CHEBI:58199"/>
    </reaction>
</comment>
<evidence type="ECO:0000256" key="6">
    <source>
        <dbReference type="ARBA" id="ARBA00023167"/>
    </source>
</evidence>
<dbReference type="GO" id="GO:0005737">
    <property type="term" value="C:cytoplasm"/>
    <property type="evidence" value="ECO:0007669"/>
    <property type="project" value="TreeGrafter"/>
</dbReference>
<dbReference type="Gene3D" id="3.90.1150.10">
    <property type="entry name" value="Aspartate Aminotransferase, domain 1"/>
    <property type="match status" value="1"/>
</dbReference>
<keyword evidence="17" id="KW-1185">Reference proteome</keyword>
<dbReference type="AlphaFoldDB" id="A0A9W8B1W3"/>
<evidence type="ECO:0000256" key="3">
    <source>
        <dbReference type="ARBA" id="ARBA00012224"/>
    </source>
</evidence>
<keyword evidence="7 16" id="KW-0456">Lyase</keyword>
<name>A0A9W8B1W3_9FUNG</name>
<reference evidence="16" key="1">
    <citation type="submission" date="2022-07" db="EMBL/GenBank/DDBJ databases">
        <title>Phylogenomic reconstructions and comparative analyses of Kickxellomycotina fungi.</title>
        <authorList>
            <person name="Reynolds N.K."/>
            <person name="Stajich J.E."/>
            <person name="Barry K."/>
            <person name="Grigoriev I.V."/>
            <person name="Crous P."/>
            <person name="Smith M.E."/>
        </authorList>
    </citation>
    <scope>NUCLEOTIDE SEQUENCE</scope>
    <source>
        <strain evidence="16">RSA 567</strain>
    </source>
</reference>
<keyword evidence="4" id="KW-0028">Amino-acid biosynthesis</keyword>
<dbReference type="SUPFAM" id="SSF53383">
    <property type="entry name" value="PLP-dependent transferases"/>
    <property type="match status" value="1"/>
</dbReference>
<dbReference type="PIRSF" id="PIRSF001434">
    <property type="entry name" value="CGS"/>
    <property type="match status" value="1"/>
</dbReference>
<evidence type="ECO:0000256" key="14">
    <source>
        <dbReference type="RuleBase" id="RU362118"/>
    </source>
</evidence>
<accession>A0A9W8B1W3</accession>
<organism evidence="16 17">
    <name type="scientific">Dimargaris verticillata</name>
    <dbReference type="NCBI Taxonomy" id="2761393"/>
    <lineage>
        <taxon>Eukaryota</taxon>
        <taxon>Fungi</taxon>
        <taxon>Fungi incertae sedis</taxon>
        <taxon>Zoopagomycota</taxon>
        <taxon>Kickxellomycotina</taxon>
        <taxon>Dimargaritomycetes</taxon>
        <taxon>Dimargaritales</taxon>
        <taxon>Dimargaritaceae</taxon>
        <taxon>Dimargaris</taxon>
    </lineage>
</organism>
<dbReference type="InterPro" id="IPR015421">
    <property type="entry name" value="PyrdxlP-dep_Trfase_major"/>
</dbReference>
<feature type="region of interest" description="Disordered" evidence="15">
    <location>
        <begin position="63"/>
        <end position="82"/>
    </location>
</feature>
<dbReference type="EMBL" id="JANBQB010000160">
    <property type="protein sequence ID" value="KAJ1980607.1"/>
    <property type="molecule type" value="Genomic_DNA"/>
</dbReference>
<dbReference type="Gene3D" id="3.40.640.10">
    <property type="entry name" value="Type I PLP-dependent aspartate aminotransferase-like (Major domain)"/>
    <property type="match status" value="1"/>
</dbReference>
<evidence type="ECO:0000256" key="11">
    <source>
        <dbReference type="ARBA" id="ARBA00047625"/>
    </source>
</evidence>
<evidence type="ECO:0000256" key="9">
    <source>
        <dbReference type="ARBA" id="ARBA00047213"/>
    </source>
</evidence>
<dbReference type="NCBIfam" id="TIGR01329">
    <property type="entry name" value="cysta_beta_ly_E"/>
    <property type="match status" value="1"/>
</dbReference>
<dbReference type="OrthoDB" id="2545919at2759"/>
<evidence type="ECO:0000313" key="17">
    <source>
        <dbReference type="Proteomes" id="UP001151582"/>
    </source>
</evidence>
<protein>
    <recommendedName>
        <fullName evidence="12">Cystathionine beta-lyase</fullName>
        <ecNumber evidence="3">4.4.1.13</ecNumber>
    </recommendedName>
    <alternativeName>
        <fullName evidence="9">Cysteine-S-conjugate beta-lyase</fullName>
    </alternativeName>
</protein>
<dbReference type="GO" id="GO:0019346">
    <property type="term" value="P:transsulfuration"/>
    <property type="evidence" value="ECO:0007669"/>
    <property type="project" value="InterPro"/>
</dbReference>
<evidence type="ECO:0000256" key="15">
    <source>
        <dbReference type="SAM" id="MobiDB-lite"/>
    </source>
</evidence>
<evidence type="ECO:0000256" key="10">
    <source>
        <dbReference type="ARBA" id="ARBA00047517"/>
    </source>
</evidence>
<evidence type="ECO:0000256" key="13">
    <source>
        <dbReference type="PIRSR" id="PIRSR001434-2"/>
    </source>
</evidence>
<feature type="modified residue" description="N6-(pyridoxal phosphate)lysine" evidence="13">
    <location>
        <position position="229"/>
    </location>
</feature>
<dbReference type="InterPro" id="IPR006238">
    <property type="entry name" value="Cys_b_lyase_euk"/>
</dbReference>
<evidence type="ECO:0000256" key="8">
    <source>
        <dbReference type="ARBA" id="ARBA00046315"/>
    </source>
</evidence>
<dbReference type="EC" id="4.4.1.13" evidence="3"/>
<comment type="similarity">
    <text evidence="2 14">Belongs to the trans-sulfuration enzymes family.</text>
</comment>
<comment type="caution">
    <text evidence="16">The sequence shown here is derived from an EMBL/GenBank/DDBJ whole genome shotgun (WGS) entry which is preliminary data.</text>
</comment>
<dbReference type="InterPro" id="IPR015424">
    <property type="entry name" value="PyrdxlP-dep_Trfase"/>
</dbReference>
<evidence type="ECO:0000256" key="7">
    <source>
        <dbReference type="ARBA" id="ARBA00023239"/>
    </source>
</evidence>
<evidence type="ECO:0000256" key="2">
    <source>
        <dbReference type="ARBA" id="ARBA00009077"/>
    </source>
</evidence>
<comment type="pathway">
    <text evidence="8">Amino-acid biosynthesis; L-methionine biosynthesis via de novo pathway; L-homocysteine from L-cystathionine: step 1/1.</text>
</comment>
<evidence type="ECO:0000256" key="5">
    <source>
        <dbReference type="ARBA" id="ARBA00022898"/>
    </source>
</evidence>
<gene>
    <name evidence="16" type="primary">STR3</name>
    <name evidence="16" type="ORF">H4R34_002389</name>
</gene>
<keyword evidence="5 13" id="KW-0663">Pyridoxal phosphate</keyword>
<dbReference type="FunFam" id="3.40.640.10:FF:000009">
    <property type="entry name" value="Cystathionine gamma-synthase homolog"/>
    <property type="match status" value="1"/>
</dbReference>
<evidence type="ECO:0000256" key="1">
    <source>
        <dbReference type="ARBA" id="ARBA00001933"/>
    </source>
</evidence>
<dbReference type="Proteomes" id="UP001151582">
    <property type="component" value="Unassembled WGS sequence"/>
</dbReference>
<dbReference type="GO" id="GO:0047804">
    <property type="term" value="F:cysteine-S-conjugate beta-lyase activity"/>
    <property type="evidence" value="ECO:0007669"/>
    <property type="project" value="UniProtKB-EC"/>
</dbReference>
<dbReference type="PANTHER" id="PTHR11808">
    <property type="entry name" value="TRANS-SULFURATION ENZYME FAMILY MEMBER"/>
    <property type="match status" value="1"/>
</dbReference>
<dbReference type="InterPro" id="IPR054542">
    <property type="entry name" value="Cys_met_metab_PP"/>
</dbReference>
<dbReference type="FunFam" id="3.90.1150.10:FF:000013">
    <property type="entry name" value="Cystathionine beta-lyase"/>
    <property type="match status" value="1"/>
</dbReference>
<dbReference type="GO" id="GO:0030170">
    <property type="term" value="F:pyridoxal phosphate binding"/>
    <property type="evidence" value="ECO:0007669"/>
    <property type="project" value="InterPro"/>
</dbReference>
<proteinExistence type="inferred from homology"/>
<dbReference type="CDD" id="cd00614">
    <property type="entry name" value="CGS_like"/>
    <property type="match status" value="1"/>
</dbReference>
<comment type="cofactor">
    <cofactor evidence="1 14">
        <name>pyridoxal 5'-phosphate</name>
        <dbReference type="ChEBI" id="CHEBI:597326"/>
    </cofactor>
</comment>
<evidence type="ECO:0000256" key="12">
    <source>
        <dbReference type="ARBA" id="ARBA00072331"/>
    </source>
</evidence>
<dbReference type="PROSITE" id="PS00868">
    <property type="entry name" value="CYS_MET_METAB_PP"/>
    <property type="match status" value="1"/>
</dbReference>
<evidence type="ECO:0000313" key="16">
    <source>
        <dbReference type="EMBL" id="KAJ1980607.1"/>
    </source>
</evidence>